<sequence>MKKYLIYLFALASTLLIGCDSFRDMSGAAEVNPITVDVYLDITVENISTLKDLTVKFDNYDEDLHYVKEVTDNSVKVDGIIPGIYSVTVSGTAIDTENSEYYINGNSVNAALFKHGSALNIEVQGLKVSPLIFKEIYYCGSRPEKGGVYFRDQFYEIYNNSADVLYLDGIYFANLTPGTATTKLPIWPEADGNNYAYGERVWKFPGNGTEYPLAPGESCIISQFAANHQLDIYNPQSPIDGSSSEFEFNMNNPNFPDQAAYDMQHVFYQGKAEMGSIPQYLTSVFGGAYAIFRVPEGETWDPVNDENMKTTDLSKPNSNVYYAKIPVKYVLDAVEAVDNESKMNAKRVPGVLDAGITWVGATYCGLGIARKLSTGEEGNPIIREETGTYIYQDTNNSTDDFERGVVPVMRRNGAKMPSWNHTLQ</sequence>
<dbReference type="PROSITE" id="PS51257">
    <property type="entry name" value="PROKAR_LIPOPROTEIN"/>
    <property type="match status" value="1"/>
</dbReference>
<name>A0A380YJV3_9BACE</name>
<proteinExistence type="predicted"/>
<dbReference type="EMBL" id="CP072227">
    <property type="protein sequence ID" value="QUT44604.1"/>
    <property type="molecule type" value="Genomic_DNA"/>
</dbReference>
<keyword evidence="1" id="KW-0732">Signal</keyword>
<evidence type="ECO:0000313" key="3">
    <source>
        <dbReference type="EMBL" id="SUV28210.1"/>
    </source>
</evidence>
<dbReference type="Pfam" id="PF16215">
    <property type="entry name" value="DUF4876"/>
    <property type="match status" value="1"/>
</dbReference>
<reference evidence="2" key="2">
    <citation type="journal article" date="2021" name="PLoS Genet.">
        <title>Mobile Type VI secretion system loci of the gut Bacteroidales display extensive intra-ecosystem transfer, multi-species spread and geographical clustering.</title>
        <authorList>
            <person name="Garcia-Bayona L."/>
            <person name="Coyne M.J."/>
            <person name="Comstock L.E."/>
        </authorList>
    </citation>
    <scope>NUCLEOTIDE SEQUENCE</scope>
    <source>
        <strain evidence="2">CL11T00C20</strain>
    </source>
</reference>
<evidence type="ECO:0000313" key="4">
    <source>
        <dbReference type="Proteomes" id="UP000254424"/>
    </source>
</evidence>
<evidence type="ECO:0000256" key="1">
    <source>
        <dbReference type="SAM" id="SignalP"/>
    </source>
</evidence>
<feature type="chain" id="PRO_5016847291" evidence="1">
    <location>
        <begin position="19"/>
        <end position="424"/>
    </location>
</feature>
<organism evidence="3 4">
    <name type="scientific">Bacteroides eggerthii</name>
    <dbReference type="NCBI Taxonomy" id="28111"/>
    <lineage>
        <taxon>Bacteria</taxon>
        <taxon>Pseudomonadati</taxon>
        <taxon>Bacteroidota</taxon>
        <taxon>Bacteroidia</taxon>
        <taxon>Bacteroidales</taxon>
        <taxon>Bacteroidaceae</taxon>
        <taxon>Bacteroides</taxon>
    </lineage>
</organism>
<dbReference type="EMBL" id="UFSX01000001">
    <property type="protein sequence ID" value="SUV28210.1"/>
    <property type="molecule type" value="Genomic_DNA"/>
</dbReference>
<protein>
    <submittedName>
        <fullName evidence="3">Putative lipoprotein</fullName>
    </submittedName>
</protein>
<evidence type="ECO:0000313" key="2">
    <source>
        <dbReference type="EMBL" id="QUT44604.1"/>
    </source>
</evidence>
<dbReference type="Proteomes" id="UP000679226">
    <property type="component" value="Chromosome"/>
</dbReference>
<dbReference type="GeneID" id="93070100"/>
<dbReference type="InterPro" id="IPR032627">
    <property type="entry name" value="DUF4876"/>
</dbReference>
<gene>
    <name evidence="2" type="ORF">INE88_01405</name>
    <name evidence="3" type="ORF">NCTC11155_00157</name>
</gene>
<dbReference type="Proteomes" id="UP000254424">
    <property type="component" value="Unassembled WGS sequence"/>
</dbReference>
<reference evidence="3 4" key="1">
    <citation type="submission" date="2018-06" db="EMBL/GenBank/DDBJ databases">
        <authorList>
            <consortium name="Pathogen Informatics"/>
            <person name="Doyle S."/>
        </authorList>
    </citation>
    <scope>NUCLEOTIDE SEQUENCE [LARGE SCALE GENOMIC DNA]</scope>
    <source>
        <strain evidence="3 4">NCTC11155</strain>
    </source>
</reference>
<keyword evidence="3" id="KW-0449">Lipoprotein</keyword>
<dbReference type="AlphaFoldDB" id="A0A380YJV3"/>
<dbReference type="STRING" id="483216.BACEGG_00973"/>
<accession>A0A380YJV3</accession>
<dbReference type="RefSeq" id="WP_004289268.1">
    <property type="nucleotide sequence ID" value="NZ_CABKNQ010000019.1"/>
</dbReference>
<dbReference type="KEGG" id="beg:INE88_01405"/>
<feature type="signal peptide" evidence="1">
    <location>
        <begin position="1"/>
        <end position="18"/>
    </location>
</feature>